<protein>
    <submittedName>
        <fullName evidence="1">Uncharacterized protein</fullName>
    </submittedName>
</protein>
<organism evidence="1 2">
    <name type="scientific">Coraliomargarita algicola</name>
    <dbReference type="NCBI Taxonomy" id="3092156"/>
    <lineage>
        <taxon>Bacteria</taxon>
        <taxon>Pseudomonadati</taxon>
        <taxon>Verrucomicrobiota</taxon>
        <taxon>Opitutia</taxon>
        <taxon>Puniceicoccales</taxon>
        <taxon>Coraliomargaritaceae</taxon>
        <taxon>Coraliomargarita</taxon>
    </lineage>
</organism>
<gene>
    <name evidence="1" type="ORF">SH580_16340</name>
</gene>
<sequence length="148" mass="16859">MAVRPPDDPFLIAKPASKLANSWIAGVLPILGNEPAFRSEGNIGVNYLEAVAPEEVIVELKKLKGDQALRNQILNEGRKKAPEFQANSVVQNWISLIEDKLIPLHRNWVSFPGARQRLFLKHRKSFWQGRAIKQKLSVKIGRKFDHFR</sequence>
<keyword evidence="2" id="KW-1185">Reference proteome</keyword>
<evidence type="ECO:0000313" key="1">
    <source>
        <dbReference type="EMBL" id="WPJ94998.1"/>
    </source>
</evidence>
<accession>A0ABZ0RHQ4</accession>
<dbReference type="EMBL" id="CP138858">
    <property type="protein sequence ID" value="WPJ94998.1"/>
    <property type="molecule type" value="Genomic_DNA"/>
</dbReference>
<dbReference type="Proteomes" id="UP001324993">
    <property type="component" value="Chromosome"/>
</dbReference>
<name>A0ABZ0RHQ4_9BACT</name>
<evidence type="ECO:0000313" key="2">
    <source>
        <dbReference type="Proteomes" id="UP001324993"/>
    </source>
</evidence>
<dbReference type="RefSeq" id="WP_319831900.1">
    <property type="nucleotide sequence ID" value="NZ_CP138858.1"/>
</dbReference>
<reference evidence="1 2" key="1">
    <citation type="submission" date="2023-11" db="EMBL/GenBank/DDBJ databases">
        <title>Coraliomargarita sp. nov., isolated from marine algae.</title>
        <authorList>
            <person name="Lee J.K."/>
            <person name="Baek J.H."/>
            <person name="Kim J.M."/>
            <person name="Choi D.G."/>
            <person name="Jeon C.O."/>
        </authorList>
    </citation>
    <scope>NUCLEOTIDE SEQUENCE [LARGE SCALE GENOMIC DNA]</scope>
    <source>
        <strain evidence="1 2">J2-16</strain>
    </source>
</reference>
<proteinExistence type="predicted"/>